<name>A0ABM1S027_LIMPO</name>
<dbReference type="GeneID" id="111084618"/>
<feature type="coiled-coil region" evidence="2">
    <location>
        <begin position="60"/>
        <end position="101"/>
    </location>
</feature>
<keyword evidence="2" id="KW-0175">Coiled coil</keyword>
<proteinExistence type="predicted"/>
<evidence type="ECO:0000256" key="1">
    <source>
        <dbReference type="ARBA" id="ARBA00022737"/>
    </source>
</evidence>
<protein>
    <submittedName>
        <fullName evidence="4">Liprin-alpha-1-like</fullName>
    </submittedName>
</protein>
<feature type="non-terminal residue" evidence="4">
    <location>
        <position position="1"/>
    </location>
</feature>
<dbReference type="PANTHER" id="PTHR12587:SF20">
    <property type="entry name" value="LIPRIN-ALPHA, ISOFORM E"/>
    <property type="match status" value="1"/>
</dbReference>
<dbReference type="InterPro" id="IPR029515">
    <property type="entry name" value="Liprin"/>
</dbReference>
<evidence type="ECO:0000313" key="4">
    <source>
        <dbReference type="RefSeq" id="XP_022236982.1"/>
    </source>
</evidence>
<evidence type="ECO:0000313" key="3">
    <source>
        <dbReference type="Proteomes" id="UP000694941"/>
    </source>
</evidence>
<dbReference type="Proteomes" id="UP000694941">
    <property type="component" value="Unplaced"/>
</dbReference>
<keyword evidence="3" id="KW-1185">Reference proteome</keyword>
<organism evidence="3 4">
    <name type="scientific">Limulus polyphemus</name>
    <name type="common">Atlantic horseshoe crab</name>
    <dbReference type="NCBI Taxonomy" id="6850"/>
    <lineage>
        <taxon>Eukaryota</taxon>
        <taxon>Metazoa</taxon>
        <taxon>Ecdysozoa</taxon>
        <taxon>Arthropoda</taxon>
        <taxon>Chelicerata</taxon>
        <taxon>Merostomata</taxon>
        <taxon>Xiphosura</taxon>
        <taxon>Limulidae</taxon>
        <taxon>Limulus</taxon>
    </lineage>
</organism>
<gene>
    <name evidence="4" type="primary">LOC111084618</name>
</gene>
<evidence type="ECO:0000256" key="2">
    <source>
        <dbReference type="SAM" id="Coils"/>
    </source>
</evidence>
<dbReference type="PANTHER" id="PTHR12587">
    <property type="entry name" value="LAR INTERACTING PROTEIN LIP -RELATED PROTEIN"/>
    <property type="match status" value="1"/>
</dbReference>
<keyword evidence="1" id="KW-0677">Repeat</keyword>
<reference evidence="4" key="1">
    <citation type="submission" date="2025-08" db="UniProtKB">
        <authorList>
            <consortium name="RefSeq"/>
        </authorList>
    </citation>
    <scope>IDENTIFICATION</scope>
    <source>
        <tissue evidence="4">Muscle</tissue>
    </source>
</reference>
<accession>A0ABM1S027</accession>
<feature type="non-terminal residue" evidence="4">
    <location>
        <position position="178"/>
    </location>
</feature>
<dbReference type="RefSeq" id="XP_022236982.1">
    <property type="nucleotide sequence ID" value="XM_022381274.1"/>
</dbReference>
<sequence>VQTLNEQEWEKMEQAHVVANVQQAFDVTDTESGQAGETEDIFSAMDMLSPSGQTDAQTLALMLQEQLDAINNEIRLIQEEKENTEHRAEELESQFGSLETVGLAVHDHALEWLSPPHSGRSTPKSNESPQKDYLQKYHTVTGSVKTNVQSPRQPAQVPQVQEEVGQRLEIEVDIFVGM</sequence>